<dbReference type="PANTHER" id="PTHR46328:SF34">
    <property type="entry name" value="PROTEIN FAR1-RELATED SEQUENCE 5-LIKE"/>
    <property type="match status" value="1"/>
</dbReference>
<protein>
    <submittedName>
        <fullName evidence="1">Uncharacterized protein</fullName>
    </submittedName>
</protein>
<dbReference type="AlphaFoldDB" id="A0AA89AR35"/>
<comment type="caution">
    <text evidence="1">The sequence shown here is derived from an EMBL/GenBank/DDBJ whole genome shotgun (WGS) entry which is preliminary data.</text>
</comment>
<name>A0AA89AR35_9ASTE</name>
<dbReference type="PANTHER" id="PTHR46328">
    <property type="entry name" value="FAR-RED IMPAIRED RESPONSIVE (FAR1) FAMILY PROTEIN-RELATED"/>
    <property type="match status" value="1"/>
</dbReference>
<gene>
    <name evidence="1" type="ORF">RJ639_009322</name>
</gene>
<evidence type="ECO:0000313" key="1">
    <source>
        <dbReference type="EMBL" id="KAK3013619.1"/>
    </source>
</evidence>
<dbReference type="EMBL" id="JAVXUP010001284">
    <property type="protein sequence ID" value="KAK3013619.1"/>
    <property type="molecule type" value="Genomic_DNA"/>
</dbReference>
<accession>A0AA89AR35</accession>
<evidence type="ECO:0000313" key="2">
    <source>
        <dbReference type="Proteomes" id="UP001188597"/>
    </source>
</evidence>
<keyword evidence="2" id="KW-1185">Reference proteome</keyword>
<proteinExistence type="predicted"/>
<sequence>MTKVYTFLRNIQIPKLHRKLLKAVDMNPDVVDLPRLDDWIPKNGMEFNSWDEAWKFWVDYGGKMGFGMRKDYSNKSRKDEITLMESIIMIFTLQYVFIFCEVKEI</sequence>
<organism evidence="1 2">
    <name type="scientific">Escallonia herrerae</name>
    <dbReference type="NCBI Taxonomy" id="1293975"/>
    <lineage>
        <taxon>Eukaryota</taxon>
        <taxon>Viridiplantae</taxon>
        <taxon>Streptophyta</taxon>
        <taxon>Embryophyta</taxon>
        <taxon>Tracheophyta</taxon>
        <taxon>Spermatophyta</taxon>
        <taxon>Magnoliopsida</taxon>
        <taxon>eudicotyledons</taxon>
        <taxon>Gunneridae</taxon>
        <taxon>Pentapetalae</taxon>
        <taxon>asterids</taxon>
        <taxon>campanulids</taxon>
        <taxon>Escalloniales</taxon>
        <taxon>Escalloniaceae</taxon>
        <taxon>Escallonia</taxon>
    </lineage>
</organism>
<dbReference type="Proteomes" id="UP001188597">
    <property type="component" value="Unassembled WGS sequence"/>
</dbReference>
<reference evidence="1" key="1">
    <citation type="submission" date="2022-12" db="EMBL/GenBank/DDBJ databases">
        <title>Draft genome assemblies for two species of Escallonia (Escalloniales).</title>
        <authorList>
            <person name="Chanderbali A."/>
            <person name="Dervinis C."/>
            <person name="Anghel I."/>
            <person name="Soltis D."/>
            <person name="Soltis P."/>
            <person name="Zapata F."/>
        </authorList>
    </citation>
    <scope>NUCLEOTIDE SEQUENCE</scope>
    <source>
        <strain evidence="1">UCBG64.0493</strain>
        <tissue evidence="1">Leaf</tissue>
    </source>
</reference>